<name>A0A6J1UWY1_9SAUR</name>
<evidence type="ECO:0000259" key="9">
    <source>
        <dbReference type="PROSITE" id="PS51338"/>
    </source>
</evidence>
<evidence type="ECO:0000259" key="8">
    <source>
        <dbReference type="PROSITE" id="PS51082"/>
    </source>
</evidence>
<evidence type="ECO:0000313" key="10">
    <source>
        <dbReference type="Proteomes" id="UP000504612"/>
    </source>
</evidence>
<evidence type="ECO:0000313" key="11">
    <source>
        <dbReference type="RefSeq" id="XP_026534905.1"/>
    </source>
</evidence>
<evidence type="ECO:0000256" key="7">
    <source>
        <dbReference type="SAM" id="MobiDB-lite"/>
    </source>
</evidence>
<dbReference type="GeneID" id="113419623"/>
<feature type="region of interest" description="Disordered" evidence="7">
    <location>
        <begin position="256"/>
        <end position="390"/>
    </location>
</feature>
<feature type="compositionally biased region" description="Low complexity" evidence="7">
    <location>
        <begin position="256"/>
        <end position="305"/>
    </location>
</feature>
<dbReference type="PANTHER" id="PTHR15708:SF10">
    <property type="entry name" value="PROTEIN MTSS 1"/>
    <property type="match status" value="1"/>
</dbReference>
<feature type="region of interest" description="Disordered" evidence="7">
    <location>
        <begin position="134"/>
        <end position="159"/>
    </location>
</feature>
<dbReference type="GO" id="GO:0015629">
    <property type="term" value="C:actin cytoskeleton"/>
    <property type="evidence" value="ECO:0007669"/>
    <property type="project" value="TreeGrafter"/>
</dbReference>
<proteinExistence type="inferred from homology"/>
<evidence type="ECO:0000256" key="6">
    <source>
        <dbReference type="ARBA" id="ARBA00061293"/>
    </source>
</evidence>
<dbReference type="CTD" id="9788"/>
<dbReference type="GO" id="GO:0003779">
    <property type="term" value="F:actin binding"/>
    <property type="evidence" value="ECO:0007669"/>
    <property type="project" value="UniProtKB-KW"/>
</dbReference>
<dbReference type="RefSeq" id="XP_026534905.1">
    <property type="nucleotide sequence ID" value="XM_026679120.1"/>
</dbReference>
<reference evidence="11" key="1">
    <citation type="submission" date="2025-08" db="UniProtKB">
        <authorList>
            <consortium name="RefSeq"/>
        </authorList>
    </citation>
    <scope>IDENTIFICATION</scope>
</reference>
<feature type="compositionally biased region" description="Polar residues" evidence="7">
    <location>
        <begin position="315"/>
        <end position="335"/>
    </location>
</feature>
<organism evidence="10 11">
    <name type="scientific">Notechis scutatus</name>
    <name type="common">mainland tiger snake</name>
    <dbReference type="NCBI Taxonomy" id="8663"/>
    <lineage>
        <taxon>Eukaryota</taxon>
        <taxon>Metazoa</taxon>
        <taxon>Chordata</taxon>
        <taxon>Craniata</taxon>
        <taxon>Vertebrata</taxon>
        <taxon>Euteleostomi</taxon>
        <taxon>Lepidosauria</taxon>
        <taxon>Squamata</taxon>
        <taxon>Bifurcata</taxon>
        <taxon>Unidentata</taxon>
        <taxon>Episquamata</taxon>
        <taxon>Toxicofera</taxon>
        <taxon>Serpentes</taxon>
        <taxon>Colubroidea</taxon>
        <taxon>Elapidae</taxon>
        <taxon>Hydrophiinae</taxon>
        <taxon>Notechis</taxon>
    </lineage>
</organism>
<keyword evidence="5" id="KW-0009">Actin-binding</keyword>
<dbReference type="PANTHER" id="PTHR15708">
    <property type="entry name" value="ACTIN BUNDLING/MISSING IN METASTASIS-RELATED"/>
    <property type="match status" value="1"/>
</dbReference>
<comment type="similarity">
    <text evidence="6">Belongs to the MTSS family.</text>
</comment>
<dbReference type="GO" id="GO:0009898">
    <property type="term" value="C:cytoplasmic side of plasma membrane"/>
    <property type="evidence" value="ECO:0007669"/>
    <property type="project" value="TreeGrafter"/>
</dbReference>
<feature type="domain" description="IMD" evidence="9">
    <location>
        <begin position="1"/>
        <end position="250"/>
    </location>
</feature>
<keyword evidence="4" id="KW-0175">Coiled coil</keyword>
<dbReference type="PROSITE" id="PS51338">
    <property type="entry name" value="IMD"/>
    <property type="match status" value="1"/>
</dbReference>
<evidence type="ECO:0000256" key="5">
    <source>
        <dbReference type="ARBA" id="ARBA00023203"/>
    </source>
</evidence>
<keyword evidence="3" id="KW-0597">Phosphoprotein</keyword>
<feature type="compositionally biased region" description="Basic and acidic residues" evidence="7">
    <location>
        <begin position="134"/>
        <end position="143"/>
    </location>
</feature>
<dbReference type="PROSITE" id="PS51082">
    <property type="entry name" value="WH2"/>
    <property type="match status" value="1"/>
</dbReference>
<keyword evidence="10" id="KW-1185">Reference proteome</keyword>
<evidence type="ECO:0000256" key="1">
    <source>
        <dbReference type="ARBA" id="ARBA00004496"/>
    </source>
</evidence>
<dbReference type="AlphaFoldDB" id="A0A6J1UWY1"/>
<dbReference type="GO" id="GO:0007009">
    <property type="term" value="P:plasma membrane organization"/>
    <property type="evidence" value="ECO:0007669"/>
    <property type="project" value="InterPro"/>
</dbReference>
<dbReference type="InterPro" id="IPR013606">
    <property type="entry name" value="I-BAR_dom"/>
</dbReference>
<dbReference type="CDD" id="cd22060">
    <property type="entry name" value="WH2_MTSS1"/>
    <property type="match status" value="1"/>
</dbReference>
<dbReference type="InterPro" id="IPR030127">
    <property type="entry name" value="MTSS1/MTSS2"/>
</dbReference>
<dbReference type="GO" id="GO:0005543">
    <property type="term" value="F:phospholipid binding"/>
    <property type="evidence" value="ECO:0007669"/>
    <property type="project" value="TreeGrafter"/>
</dbReference>
<dbReference type="InterPro" id="IPR027267">
    <property type="entry name" value="AH/BAR_dom_sf"/>
</dbReference>
<dbReference type="Pfam" id="PF02205">
    <property type="entry name" value="WH2"/>
    <property type="match status" value="1"/>
</dbReference>
<accession>A0A6J1UWY1</accession>
<feature type="region of interest" description="Disordered" evidence="7">
    <location>
        <begin position="554"/>
        <end position="657"/>
    </location>
</feature>
<gene>
    <name evidence="11" type="primary">MTSS1</name>
</gene>
<evidence type="ECO:0000256" key="4">
    <source>
        <dbReference type="ARBA" id="ARBA00023054"/>
    </source>
</evidence>
<dbReference type="GO" id="GO:0005737">
    <property type="term" value="C:cytoplasm"/>
    <property type="evidence" value="ECO:0007669"/>
    <property type="project" value="UniProtKB-SubCell"/>
</dbReference>
<dbReference type="FunFam" id="1.20.1270.60:FF:000010">
    <property type="entry name" value="Metastasis suppressor 1, isoform CRA_e"/>
    <property type="match status" value="1"/>
</dbReference>
<evidence type="ECO:0000256" key="3">
    <source>
        <dbReference type="ARBA" id="ARBA00022553"/>
    </source>
</evidence>
<feature type="compositionally biased region" description="Polar residues" evidence="7">
    <location>
        <begin position="584"/>
        <end position="596"/>
    </location>
</feature>
<dbReference type="GO" id="GO:0034334">
    <property type="term" value="P:adherens junction maintenance"/>
    <property type="evidence" value="ECO:0007669"/>
    <property type="project" value="TreeGrafter"/>
</dbReference>
<dbReference type="GO" id="GO:0032233">
    <property type="term" value="P:positive regulation of actin filament bundle assembly"/>
    <property type="evidence" value="ECO:0007669"/>
    <property type="project" value="TreeGrafter"/>
</dbReference>
<comment type="subcellular location">
    <subcellularLocation>
        <location evidence="1">Cytoplasm</location>
    </subcellularLocation>
</comment>
<dbReference type="SUPFAM" id="SSF103657">
    <property type="entry name" value="BAR/IMD domain-like"/>
    <property type="match status" value="1"/>
</dbReference>
<feature type="domain" description="WH2" evidence="8">
    <location>
        <begin position="655"/>
        <end position="672"/>
    </location>
</feature>
<dbReference type="CDD" id="cd07643">
    <property type="entry name" value="I-BAR_IMD_MIM"/>
    <property type="match status" value="1"/>
</dbReference>
<dbReference type="Gene3D" id="1.20.1270.60">
    <property type="entry name" value="Arfaptin homology (AH) domain/BAR domain"/>
    <property type="match status" value="1"/>
</dbReference>
<sequence>MEAVIEKECSALGGLFQTTISDMKGSYPIWEDFINKAGKLQSQLRTTVVAAAAFLDAFQKVADMATNTRGATREIGSALTRMCMRHRSIESKLRQFSSALIDCLINPLQEQMEEWKKVANQLDKDHAKEYKKARQEIKKKSSDTLKLQKKAKKGRGDIQPQLDSALQDVNDKYLLLEETEKQAVRKALIEERGRFCSFVSMLRPVIEEEISMLGEITHLQTISEDLKSLTMDPHKLPSSSEQVILDLKGSDYGWSYQTPPSSPSTTMSRKSSVCSSLNSVNSSDSRSSGSHSHSPSSHYRYRSSNLPQQAPMRLSSVSSHDSGFMSQDAFQSKSPSPMPPEAPNQDWAKPGPYDQPMVNTLQRRKEKREADSPGGAQSGPSLPTEDPQRARNMTVSAAPKPGEEMEACEELALALTRGLQLDIQRSSRDSLQCSSGYSTQTTTPCCSEDTIPSQVSDYDYFSVSGDQDTEQQEFDKSSTIPRNSDISQSFRRMFHAKRPASTAGLPTTLGPVIVTPGVATIRRTPSTKPAVRRGTIGAGPIPIKTPVIPVKTPSVPDVPVGLPGFPSGAEESSEQSPEAGGGSTPTMCTSSWSGQAPASLPPVVSQKPSSTEDQRPAAAENEREENEREDVGITAPPCQPTVLHTGGQNPAEAPQGEDMLNAIRRGVKLRKTTTNDRSAPRIS</sequence>
<keyword evidence="2" id="KW-0963">Cytoplasm</keyword>
<dbReference type="Proteomes" id="UP000504612">
    <property type="component" value="Unplaced"/>
</dbReference>
<dbReference type="Pfam" id="PF08397">
    <property type="entry name" value="IMD"/>
    <property type="match status" value="1"/>
</dbReference>
<dbReference type="InterPro" id="IPR003124">
    <property type="entry name" value="WH2_dom"/>
</dbReference>
<evidence type="ECO:0000256" key="2">
    <source>
        <dbReference type="ARBA" id="ARBA00022490"/>
    </source>
</evidence>
<protein>
    <submittedName>
        <fullName evidence="11">Metastasis suppressor protein 1 isoform X14</fullName>
    </submittedName>
</protein>